<reference evidence="6" key="1">
    <citation type="submission" date="2023-07" db="EMBL/GenBank/DDBJ databases">
        <authorList>
            <person name="Kim M.K."/>
        </authorList>
    </citation>
    <scope>NUCLEOTIDE SEQUENCE</scope>
    <source>
        <strain evidence="6">CA1-15</strain>
    </source>
</reference>
<dbReference type="InterPro" id="IPR006140">
    <property type="entry name" value="D-isomer_DH_NAD-bd"/>
</dbReference>
<dbReference type="PANTHER" id="PTHR10996:SF178">
    <property type="entry name" value="2-HYDROXYACID DEHYDROGENASE YGL185C-RELATED"/>
    <property type="match status" value="1"/>
</dbReference>
<dbReference type="CDD" id="cd12156">
    <property type="entry name" value="HPPR"/>
    <property type="match status" value="1"/>
</dbReference>
<dbReference type="InterPro" id="IPR036291">
    <property type="entry name" value="NAD(P)-bd_dom_sf"/>
</dbReference>
<keyword evidence="2" id="KW-0520">NAD</keyword>
<dbReference type="Proteomes" id="UP001176468">
    <property type="component" value="Unassembled WGS sequence"/>
</dbReference>
<dbReference type="SUPFAM" id="SSF52283">
    <property type="entry name" value="Formate/glycerate dehydrogenase catalytic domain-like"/>
    <property type="match status" value="1"/>
</dbReference>
<dbReference type="EMBL" id="JAUQSZ010000004">
    <property type="protein sequence ID" value="MDO7842311.1"/>
    <property type="molecule type" value="Genomic_DNA"/>
</dbReference>
<evidence type="ECO:0000313" key="7">
    <source>
        <dbReference type="Proteomes" id="UP001176468"/>
    </source>
</evidence>
<dbReference type="Gene3D" id="3.40.50.720">
    <property type="entry name" value="NAD(P)-binding Rossmann-like Domain"/>
    <property type="match status" value="2"/>
</dbReference>
<evidence type="ECO:0000313" key="6">
    <source>
        <dbReference type="EMBL" id="MDO7842311.1"/>
    </source>
</evidence>
<proteinExistence type="inferred from homology"/>
<comment type="similarity">
    <text evidence="3">Belongs to the D-isomer specific 2-hydroxyacid dehydrogenase family.</text>
</comment>
<feature type="domain" description="D-isomer specific 2-hydroxyacid dehydrogenase catalytic" evidence="4">
    <location>
        <begin position="39"/>
        <end position="312"/>
    </location>
</feature>
<evidence type="ECO:0000256" key="3">
    <source>
        <dbReference type="RuleBase" id="RU003719"/>
    </source>
</evidence>
<keyword evidence="1 3" id="KW-0560">Oxidoreductase</keyword>
<evidence type="ECO:0000259" key="4">
    <source>
        <dbReference type="Pfam" id="PF00389"/>
    </source>
</evidence>
<accession>A0ABT8ZXL2</accession>
<protein>
    <submittedName>
        <fullName evidence="6">2-hydroxyacid dehydrogenase</fullName>
    </submittedName>
</protein>
<keyword evidence="7" id="KW-1185">Reference proteome</keyword>
<dbReference type="InterPro" id="IPR006139">
    <property type="entry name" value="D-isomer_2_OHA_DH_cat_dom"/>
</dbReference>
<sequence length="313" mass="33144">MPKPRLLVMSDAIEKLVRPGADEFEIVRLEGAGDRDAFLAANGAGIGAALVSGMERFDAARFDLLPDLGLIATVAAGMSGIDLDTAKARGVAVINAGDLNAGDVADFAVTLMLAQTREVIANDRYVREDRWPAARRRPPVSVSAQKVGIVGLGHIGLAIARRLEPFGCEIAWWGPRPKPDAAWPRIESLEELASWSSVLMVAARGDDSTRGLITADVLAALGPDGLIVNVSRGFVIDEPAMIAALQDGRLGAAALDVFEHEPINGSDWAGVPNVLMAPHVAGATQQAFARVFAGALDNLRRHFAGEPLLRRVV</sequence>
<comment type="caution">
    <text evidence="6">The sequence shown here is derived from an EMBL/GenBank/DDBJ whole genome shotgun (WGS) entry which is preliminary data.</text>
</comment>
<name>A0ABT8ZXL2_9SPHN</name>
<dbReference type="SUPFAM" id="SSF51735">
    <property type="entry name" value="NAD(P)-binding Rossmann-fold domains"/>
    <property type="match status" value="1"/>
</dbReference>
<dbReference type="PANTHER" id="PTHR10996">
    <property type="entry name" value="2-HYDROXYACID DEHYDROGENASE-RELATED"/>
    <property type="match status" value="1"/>
</dbReference>
<dbReference type="Pfam" id="PF02826">
    <property type="entry name" value="2-Hacid_dh_C"/>
    <property type="match status" value="1"/>
</dbReference>
<dbReference type="Pfam" id="PF00389">
    <property type="entry name" value="2-Hacid_dh"/>
    <property type="match status" value="1"/>
</dbReference>
<feature type="domain" description="D-isomer specific 2-hydroxyacid dehydrogenase NAD-binding" evidence="5">
    <location>
        <begin position="109"/>
        <end position="281"/>
    </location>
</feature>
<evidence type="ECO:0000256" key="1">
    <source>
        <dbReference type="ARBA" id="ARBA00023002"/>
    </source>
</evidence>
<dbReference type="RefSeq" id="WP_304560777.1">
    <property type="nucleotide sequence ID" value="NZ_JAUQSZ010000004.1"/>
</dbReference>
<dbReference type="InterPro" id="IPR050223">
    <property type="entry name" value="D-isomer_2-hydroxyacid_DH"/>
</dbReference>
<organism evidence="6 7">
    <name type="scientific">Sphingomonas immobilis</name>
    <dbReference type="NCBI Taxonomy" id="3063997"/>
    <lineage>
        <taxon>Bacteria</taxon>
        <taxon>Pseudomonadati</taxon>
        <taxon>Pseudomonadota</taxon>
        <taxon>Alphaproteobacteria</taxon>
        <taxon>Sphingomonadales</taxon>
        <taxon>Sphingomonadaceae</taxon>
        <taxon>Sphingomonas</taxon>
    </lineage>
</organism>
<gene>
    <name evidence="6" type="ORF">Q5H94_08225</name>
</gene>
<evidence type="ECO:0000259" key="5">
    <source>
        <dbReference type="Pfam" id="PF02826"/>
    </source>
</evidence>
<evidence type="ECO:0000256" key="2">
    <source>
        <dbReference type="ARBA" id="ARBA00023027"/>
    </source>
</evidence>